<dbReference type="InParanoid" id="A0A0Q3ELP8"/>
<organism evidence="2">
    <name type="scientific">Brachypodium distachyon</name>
    <name type="common">Purple false brome</name>
    <name type="synonym">Trachynia distachya</name>
    <dbReference type="NCBI Taxonomy" id="15368"/>
    <lineage>
        <taxon>Eukaryota</taxon>
        <taxon>Viridiplantae</taxon>
        <taxon>Streptophyta</taxon>
        <taxon>Embryophyta</taxon>
        <taxon>Tracheophyta</taxon>
        <taxon>Spermatophyta</taxon>
        <taxon>Magnoliopsida</taxon>
        <taxon>Liliopsida</taxon>
        <taxon>Poales</taxon>
        <taxon>Poaceae</taxon>
        <taxon>BOP clade</taxon>
        <taxon>Pooideae</taxon>
        <taxon>Stipodae</taxon>
        <taxon>Brachypodieae</taxon>
        <taxon>Brachypodium</taxon>
    </lineage>
</organism>
<dbReference type="Gramene" id="KQJ87268">
    <property type="protein sequence ID" value="KQJ87268"/>
    <property type="gene ID" value="BRADI_4g10064v3"/>
</dbReference>
<gene>
    <name evidence="2" type="ORF">BRADI_4g10064v3</name>
</gene>
<dbReference type="ExpressionAtlas" id="A0A0Q3ELP8">
    <property type="expression patterns" value="baseline"/>
</dbReference>
<evidence type="ECO:0000313" key="2">
    <source>
        <dbReference type="EMBL" id="KQJ87268.1"/>
    </source>
</evidence>
<reference evidence="3" key="3">
    <citation type="submission" date="2018-08" db="UniProtKB">
        <authorList>
            <consortium name="EnsemblPlants"/>
        </authorList>
    </citation>
    <scope>IDENTIFICATION</scope>
    <source>
        <strain evidence="3">cv. Bd21</strain>
    </source>
</reference>
<reference evidence="2" key="2">
    <citation type="submission" date="2017-06" db="EMBL/GenBank/DDBJ databases">
        <title>WGS assembly of Brachypodium distachyon.</title>
        <authorList>
            <consortium name="The International Brachypodium Initiative"/>
            <person name="Lucas S."/>
            <person name="Harmon-Smith M."/>
            <person name="Lail K."/>
            <person name="Tice H."/>
            <person name="Grimwood J."/>
            <person name="Bruce D."/>
            <person name="Barry K."/>
            <person name="Shu S."/>
            <person name="Lindquist E."/>
            <person name="Wang M."/>
            <person name="Pitluck S."/>
            <person name="Vogel J.P."/>
            <person name="Garvin D.F."/>
            <person name="Mockler T.C."/>
            <person name="Schmutz J."/>
            <person name="Rokhsar D."/>
            <person name="Bevan M.W."/>
        </authorList>
    </citation>
    <scope>NUCLEOTIDE SEQUENCE</scope>
    <source>
        <strain evidence="2">Bd21</strain>
    </source>
</reference>
<evidence type="ECO:0000313" key="4">
    <source>
        <dbReference type="Proteomes" id="UP000008810"/>
    </source>
</evidence>
<sequence length="111" mass="12548">MRLIQSPTSFLPLRPPGFSSSAKGSLRRRAALPWPAPHQRSQKIPHLPAVLSHPPSKPFRPSLRDGQEGQNRRRSSSGLGIGHLSLHCWQFIWKLSTTSEDKCEQQQLYIC</sequence>
<feature type="compositionally biased region" description="Basic and acidic residues" evidence="1">
    <location>
        <begin position="62"/>
        <end position="71"/>
    </location>
</feature>
<feature type="region of interest" description="Disordered" evidence="1">
    <location>
        <begin position="1"/>
        <end position="80"/>
    </location>
</feature>
<proteinExistence type="predicted"/>
<accession>A0A0Q3ELP8</accession>
<dbReference type="EMBL" id="CM000883">
    <property type="protein sequence ID" value="KQJ87268.1"/>
    <property type="molecule type" value="Genomic_DNA"/>
</dbReference>
<name>A0A0Q3ELP8_BRADI</name>
<protein>
    <submittedName>
        <fullName evidence="2 3">Uncharacterized protein</fullName>
    </submittedName>
</protein>
<evidence type="ECO:0000313" key="3">
    <source>
        <dbReference type="EnsemblPlants" id="KQJ87268"/>
    </source>
</evidence>
<dbReference type="AlphaFoldDB" id="A0A0Q3ELP8"/>
<keyword evidence="4" id="KW-1185">Reference proteome</keyword>
<reference evidence="2 3" key="1">
    <citation type="journal article" date="2010" name="Nature">
        <title>Genome sequencing and analysis of the model grass Brachypodium distachyon.</title>
        <authorList>
            <consortium name="International Brachypodium Initiative"/>
        </authorList>
    </citation>
    <scope>NUCLEOTIDE SEQUENCE [LARGE SCALE GENOMIC DNA]</scope>
    <source>
        <strain evidence="2 3">Bd21</strain>
    </source>
</reference>
<dbReference type="Proteomes" id="UP000008810">
    <property type="component" value="Chromosome 4"/>
</dbReference>
<evidence type="ECO:0000256" key="1">
    <source>
        <dbReference type="SAM" id="MobiDB-lite"/>
    </source>
</evidence>
<dbReference type="EnsemblPlants" id="KQJ87268">
    <property type="protein sequence ID" value="KQJ87268"/>
    <property type="gene ID" value="BRADI_4g10064v3"/>
</dbReference>